<organism evidence="1 2">
    <name type="scientific">Gigaspora margarita</name>
    <dbReference type="NCBI Taxonomy" id="4874"/>
    <lineage>
        <taxon>Eukaryota</taxon>
        <taxon>Fungi</taxon>
        <taxon>Fungi incertae sedis</taxon>
        <taxon>Mucoromycota</taxon>
        <taxon>Glomeromycotina</taxon>
        <taxon>Glomeromycetes</taxon>
        <taxon>Diversisporales</taxon>
        <taxon>Gigasporaceae</taxon>
        <taxon>Gigaspora</taxon>
    </lineage>
</organism>
<reference evidence="1 2" key="1">
    <citation type="submission" date="2021-06" db="EMBL/GenBank/DDBJ databases">
        <authorList>
            <person name="Kallberg Y."/>
            <person name="Tangrot J."/>
            <person name="Rosling A."/>
        </authorList>
    </citation>
    <scope>NUCLEOTIDE SEQUENCE [LARGE SCALE GENOMIC DNA]</scope>
    <source>
        <strain evidence="1 2">120-4 pot B 10/14</strain>
    </source>
</reference>
<comment type="caution">
    <text evidence="1">The sequence shown here is derived from an EMBL/GenBank/DDBJ whole genome shotgun (WGS) entry which is preliminary data.</text>
</comment>
<accession>A0ABN7WDL4</accession>
<protein>
    <submittedName>
        <fullName evidence="1">26955_t:CDS:1</fullName>
    </submittedName>
</protein>
<dbReference type="Proteomes" id="UP000789901">
    <property type="component" value="Unassembled WGS sequence"/>
</dbReference>
<dbReference type="EMBL" id="CAJVQB010039862">
    <property type="protein sequence ID" value="CAG8827797.1"/>
    <property type="molecule type" value="Genomic_DNA"/>
</dbReference>
<name>A0ABN7WDL4_GIGMA</name>
<evidence type="ECO:0000313" key="2">
    <source>
        <dbReference type="Proteomes" id="UP000789901"/>
    </source>
</evidence>
<sequence length="176" mass="21013">MQVQEYLEAVARLYRERGFVNPVQNLRVKKVVKSMKIIETKEKKTEWLQDPFQLEVLRYYYDNPLKGTDPVIWCRDLILVALDFCMIQRPEVLYKLKIKNVEEISGLFWLRIRKAKNNPFVNRRFVLFEPTRSKICSVRLLGKYLKVKLFTPCNEPLFLLKKEEEMSVVLISLVVK</sequence>
<feature type="non-terminal residue" evidence="1">
    <location>
        <position position="1"/>
    </location>
</feature>
<evidence type="ECO:0000313" key="1">
    <source>
        <dbReference type="EMBL" id="CAG8827797.1"/>
    </source>
</evidence>
<keyword evidence="2" id="KW-1185">Reference proteome</keyword>
<proteinExistence type="predicted"/>
<gene>
    <name evidence="1" type="ORF">GMARGA_LOCUS29517</name>
</gene>